<dbReference type="Gene3D" id="3.40.50.880">
    <property type="match status" value="1"/>
</dbReference>
<dbReference type="InterPro" id="IPR013529">
    <property type="entry name" value="Glyco_hydro_42_N"/>
</dbReference>
<dbReference type="EC" id="3.2.1.23" evidence="3 8"/>
<organism evidence="11 12">
    <name type="scientific">Jutongia hominis</name>
    <dbReference type="NCBI Taxonomy" id="2763664"/>
    <lineage>
        <taxon>Bacteria</taxon>
        <taxon>Bacillati</taxon>
        <taxon>Bacillota</taxon>
        <taxon>Clostridia</taxon>
        <taxon>Lachnospirales</taxon>
        <taxon>Lachnospiraceae</taxon>
        <taxon>Jutongia</taxon>
    </lineage>
</organism>
<dbReference type="Proteomes" id="UP000637513">
    <property type="component" value="Unassembled WGS sequence"/>
</dbReference>
<dbReference type="Pfam" id="PF02449">
    <property type="entry name" value="Glyco_hydro_42"/>
    <property type="match status" value="1"/>
</dbReference>
<dbReference type="PANTHER" id="PTHR36447">
    <property type="entry name" value="BETA-GALACTOSIDASE GANA"/>
    <property type="match status" value="1"/>
</dbReference>
<evidence type="ECO:0000256" key="2">
    <source>
        <dbReference type="ARBA" id="ARBA00005940"/>
    </source>
</evidence>
<dbReference type="InterPro" id="IPR017853">
    <property type="entry name" value="GH"/>
</dbReference>
<name>A0ABR7MW95_9FIRM</name>
<keyword evidence="5 8" id="KW-0378">Hydrolase</keyword>
<comment type="caution">
    <text evidence="11">The sequence shown here is derived from an EMBL/GenBank/DDBJ whole genome shotgun (WGS) entry which is preliminary data.</text>
</comment>
<feature type="domain" description="Beta-galactosidase trimerisation" evidence="10">
    <location>
        <begin position="539"/>
        <end position="631"/>
    </location>
</feature>
<evidence type="ECO:0000259" key="10">
    <source>
        <dbReference type="Pfam" id="PF08532"/>
    </source>
</evidence>
<gene>
    <name evidence="11" type="ORF">H8700_10185</name>
</gene>
<keyword evidence="7 8" id="KW-0326">Glycosidase</keyword>
<dbReference type="Pfam" id="PF08532">
    <property type="entry name" value="Glyco_hydro_42M"/>
    <property type="match status" value="2"/>
</dbReference>
<evidence type="ECO:0000256" key="1">
    <source>
        <dbReference type="ARBA" id="ARBA00001412"/>
    </source>
</evidence>
<evidence type="ECO:0000256" key="5">
    <source>
        <dbReference type="ARBA" id="ARBA00022801"/>
    </source>
</evidence>
<evidence type="ECO:0000256" key="7">
    <source>
        <dbReference type="ARBA" id="ARBA00023295"/>
    </source>
</evidence>
<keyword evidence="6" id="KW-0862">Zinc</keyword>
<protein>
    <recommendedName>
        <fullName evidence="3 8">Beta-galactosidase</fullName>
        <shortName evidence="8">Beta-gal</shortName>
        <ecNumber evidence="3 8">3.2.1.23</ecNumber>
    </recommendedName>
</protein>
<evidence type="ECO:0000313" key="12">
    <source>
        <dbReference type="Proteomes" id="UP000637513"/>
    </source>
</evidence>
<reference evidence="11 12" key="1">
    <citation type="submission" date="2020-08" db="EMBL/GenBank/DDBJ databases">
        <title>Genome public.</title>
        <authorList>
            <person name="Liu C."/>
            <person name="Sun Q."/>
        </authorList>
    </citation>
    <scope>NUCLEOTIDE SEQUENCE [LARGE SCALE GENOMIC DNA]</scope>
    <source>
        <strain evidence="11 12">BX3</strain>
    </source>
</reference>
<dbReference type="EMBL" id="JACRSW010000033">
    <property type="protein sequence ID" value="MBC8558071.1"/>
    <property type="molecule type" value="Genomic_DNA"/>
</dbReference>
<dbReference type="InterPro" id="IPR029062">
    <property type="entry name" value="Class_I_gatase-like"/>
</dbReference>
<sequence length="694" mass="80476">MKIGVDYYPEQWDRSLWEQDVCRMKEAGVEIVRMAEFAWSCLEPREGVYDFSWLDAIIDLFEANGIEVFLCTPTCTPPQWLFEKYPEVIQVDKSGQRIPIGIRGHRCLNNALYREKCTQIITKMVEHYREKSCVTGYQIDNELEANHCCCPTCIQKFQEFVKKKYKIIESVNQAYGNRVWSGEYTDFSQIKPPFGPFQTWLNPSYMLDFNRYASQSTVEYVEFQRELIHSLDPKAVITTNNWLCENMPDFYDMFEKLDFVSYDNYPTTNLPKDIETLYSHAFHLDLMRGIKKKNFWIMEQLSGGLGSWTPMSETVYPGMLKGYSLQAMAHGADTILHFRWRTAVAGAEMFWHGIIDHNNVLGRRYEEFKELCQTMKKLSYLDGSIIKNKVAILYSSEQEYGFKIQPQVEGMHYFTQLKAYHDAFTCLGVGVDIVDAKSDLDEYTLVVAPTMYISDKTLEGHFKKYVKQGGHLVLTNRSGVKDTNNQCIMSPLPTVFSEITGAIVKEYNPIGEKEECIEIRSEKWKNICDRQNDQSNSHLSALSEAECNRIDGGKRESSTQKRYIQSCHLWCDILDPKQAEALAVYGTDFYEGAAAITQNSYYEGIGYYVGTVPDRRGMISFAKLLLENASIPYMESLPYGVEVTERRNDTKSWELYFNNTMHKQHFDVIVRHKDQTVKKHTLDLQPFEMKILEK</sequence>
<accession>A0ABR7MW95</accession>
<evidence type="ECO:0000259" key="9">
    <source>
        <dbReference type="Pfam" id="PF02449"/>
    </source>
</evidence>
<dbReference type="RefSeq" id="WP_249305545.1">
    <property type="nucleotide sequence ID" value="NZ_JACRSW010000033.1"/>
</dbReference>
<dbReference type="SUPFAM" id="SSF51445">
    <property type="entry name" value="(Trans)glycosidases"/>
    <property type="match status" value="1"/>
</dbReference>
<evidence type="ECO:0000256" key="3">
    <source>
        <dbReference type="ARBA" id="ARBA00012756"/>
    </source>
</evidence>
<dbReference type="InterPro" id="IPR013738">
    <property type="entry name" value="Beta_galactosidase_Trimer"/>
</dbReference>
<feature type="domain" description="Glycoside hydrolase family 42 N-terminal" evidence="9">
    <location>
        <begin position="6"/>
        <end position="378"/>
    </location>
</feature>
<proteinExistence type="inferred from homology"/>
<evidence type="ECO:0000256" key="6">
    <source>
        <dbReference type="ARBA" id="ARBA00022833"/>
    </source>
</evidence>
<feature type="domain" description="Beta-galactosidase trimerisation" evidence="10">
    <location>
        <begin position="389"/>
        <end position="515"/>
    </location>
</feature>
<dbReference type="PIRSF" id="PIRSF001084">
    <property type="entry name" value="B-galactosidase"/>
    <property type="match status" value="1"/>
</dbReference>
<evidence type="ECO:0000256" key="8">
    <source>
        <dbReference type="PIRNR" id="PIRNR001084"/>
    </source>
</evidence>
<keyword evidence="12" id="KW-1185">Reference proteome</keyword>
<comment type="similarity">
    <text evidence="2 8">Belongs to the glycosyl hydrolase 42 family.</text>
</comment>
<evidence type="ECO:0000256" key="4">
    <source>
        <dbReference type="ARBA" id="ARBA00022723"/>
    </source>
</evidence>
<comment type="catalytic activity">
    <reaction evidence="1 8">
        <text>Hydrolysis of terminal non-reducing beta-D-galactose residues in beta-D-galactosides.</text>
        <dbReference type="EC" id="3.2.1.23"/>
    </reaction>
</comment>
<dbReference type="PANTHER" id="PTHR36447:SF2">
    <property type="entry name" value="BETA-GALACTOSIDASE YESZ"/>
    <property type="match status" value="1"/>
</dbReference>
<dbReference type="CDD" id="cd03143">
    <property type="entry name" value="A4_beta-galactosidase_middle_domain"/>
    <property type="match status" value="1"/>
</dbReference>
<keyword evidence="4" id="KW-0479">Metal-binding</keyword>
<evidence type="ECO:0000313" key="11">
    <source>
        <dbReference type="EMBL" id="MBC8558071.1"/>
    </source>
</evidence>
<dbReference type="SUPFAM" id="SSF52317">
    <property type="entry name" value="Class I glutamine amidotransferase-like"/>
    <property type="match status" value="2"/>
</dbReference>
<dbReference type="InterPro" id="IPR003476">
    <property type="entry name" value="Glyco_hydro_42"/>
</dbReference>
<dbReference type="Gene3D" id="3.20.20.80">
    <property type="entry name" value="Glycosidases"/>
    <property type="match status" value="1"/>
</dbReference>